<evidence type="ECO:0000313" key="1">
    <source>
        <dbReference type="EMBL" id="AZP10746.1"/>
    </source>
</evidence>
<dbReference type="RefSeq" id="WP_126126145.1">
    <property type="nucleotide sequence ID" value="NZ_CP034464.1"/>
</dbReference>
<protein>
    <submittedName>
        <fullName evidence="1">Uncharacterized protein</fullName>
    </submittedName>
</protein>
<dbReference type="Proteomes" id="UP000275663">
    <property type="component" value="Chromosome"/>
</dbReference>
<keyword evidence="2" id="KW-1185">Reference proteome</keyword>
<sequence>MNNQIDTSIPVLTEVIYPSLEPHFQIEDASSQTSRSQAAISEEQWQTLEQTIRENVLRQVLGRIDFVLEHRVRDSLADVLQTAVESLALEIRSGLHKTMEEVITRAVTQEITKAKISK</sequence>
<accession>A0A3Q9BN23</accession>
<gene>
    <name evidence="1" type="ORF">EJN92_01070</name>
</gene>
<proteinExistence type="predicted"/>
<dbReference type="AlphaFoldDB" id="A0A3Q9BN23"/>
<dbReference type="OrthoDB" id="8779130at2"/>
<organism evidence="1 2">
    <name type="scientific">Undibacterium parvum</name>
    <dbReference type="NCBI Taxonomy" id="401471"/>
    <lineage>
        <taxon>Bacteria</taxon>
        <taxon>Pseudomonadati</taxon>
        <taxon>Pseudomonadota</taxon>
        <taxon>Betaproteobacteria</taxon>
        <taxon>Burkholderiales</taxon>
        <taxon>Oxalobacteraceae</taxon>
        <taxon>Undibacterium</taxon>
    </lineage>
</organism>
<dbReference type="EMBL" id="CP034464">
    <property type="protein sequence ID" value="AZP10746.1"/>
    <property type="molecule type" value="Genomic_DNA"/>
</dbReference>
<name>A0A3Q9BN23_9BURK</name>
<reference evidence="1 2" key="1">
    <citation type="journal article" date="2011" name="Int. J. Syst. Evol. Microbiol.">
        <title>Description of Undibacterium oligocarboniphilum sp. nov., isolated from purified water, and Undibacterium pigrum strain CCUG 49012 as the type strain of Undibacterium parvum sp. nov., and emended descriptions of the genus Undibacterium and the species Undibacterium pigrum.</title>
        <authorList>
            <person name="Eder W."/>
            <person name="Wanner G."/>
            <person name="Ludwig W."/>
            <person name="Busse H.J."/>
            <person name="Ziemke-Kageler F."/>
            <person name="Lang E."/>
        </authorList>
    </citation>
    <scope>NUCLEOTIDE SEQUENCE [LARGE SCALE GENOMIC DNA]</scope>
    <source>
        <strain evidence="1 2">DSM 23061</strain>
    </source>
</reference>
<evidence type="ECO:0000313" key="2">
    <source>
        <dbReference type="Proteomes" id="UP000275663"/>
    </source>
</evidence>
<dbReference type="KEGG" id="upv:EJN92_01070"/>